<dbReference type="Pfam" id="PF02010">
    <property type="entry name" value="REJ"/>
    <property type="match status" value="1"/>
</dbReference>
<dbReference type="EMBL" id="BTSY01000006">
    <property type="protein sequence ID" value="GMT34838.1"/>
    <property type="molecule type" value="Genomic_DNA"/>
</dbReference>
<keyword evidence="3" id="KW-1185">Reference proteome</keyword>
<dbReference type="AlphaFoldDB" id="A0AAV5WVY3"/>
<feature type="domain" description="PKD/REJ-like" evidence="1">
    <location>
        <begin position="19"/>
        <end position="175"/>
    </location>
</feature>
<evidence type="ECO:0000313" key="2">
    <source>
        <dbReference type="EMBL" id="GMT34838.1"/>
    </source>
</evidence>
<name>A0AAV5WVY3_9BILA</name>
<dbReference type="Proteomes" id="UP001432322">
    <property type="component" value="Unassembled WGS sequence"/>
</dbReference>
<accession>A0AAV5WVY3</accession>
<evidence type="ECO:0000259" key="1">
    <source>
        <dbReference type="Pfam" id="PF02010"/>
    </source>
</evidence>
<proteinExistence type="predicted"/>
<evidence type="ECO:0000313" key="3">
    <source>
        <dbReference type="Proteomes" id="UP001432322"/>
    </source>
</evidence>
<dbReference type="InterPro" id="IPR002859">
    <property type="entry name" value="PKD/REJ-like"/>
</dbReference>
<reference evidence="2" key="1">
    <citation type="submission" date="2023-10" db="EMBL/GenBank/DDBJ databases">
        <title>Genome assembly of Pristionchus species.</title>
        <authorList>
            <person name="Yoshida K."/>
            <person name="Sommer R.J."/>
        </authorList>
    </citation>
    <scope>NUCLEOTIDE SEQUENCE</scope>
    <source>
        <strain evidence="2">RS5133</strain>
    </source>
</reference>
<sequence>MTIPPGGQSTSPSWPGLMSGRLYSISLVAMNDEGEAAGYINLQINSPPTEGSIEISPSSSSLVALSPFFVSLGDGWTDADTPISVTFGIRAINSDGSSSVSYLPSSLSTSSPLVLPSATVKGRRCGDRVAYSIIAEVCDRLFACSSQESSPFIVAQSSNLTATIATLTQQIDDEIDNGNNWVALRLLEAIRAETCADTMDTKTADKIISSLVDSVDESSDSSEYRQVMTAVTRTMSSLSPPALVKAFTFVGQYQRLMGIETASSLRRKRSTTAPPSTNDDTLLPYFDTLLKMNISTSLLSGYFPTIEAYLSASCAQLDESTPRIITQTGKIFTTIQAQALVPASTNFVSTKFTVAGASSGVISFDSSVVSAFSRWNCDSSSQCLLTCLGSYKIAFAAVTSSHYLQVNIF</sequence>
<gene>
    <name evidence="2" type="ORF">PFISCL1PPCAC_26135</name>
</gene>
<organism evidence="2 3">
    <name type="scientific">Pristionchus fissidentatus</name>
    <dbReference type="NCBI Taxonomy" id="1538716"/>
    <lineage>
        <taxon>Eukaryota</taxon>
        <taxon>Metazoa</taxon>
        <taxon>Ecdysozoa</taxon>
        <taxon>Nematoda</taxon>
        <taxon>Chromadorea</taxon>
        <taxon>Rhabditida</taxon>
        <taxon>Rhabditina</taxon>
        <taxon>Diplogasteromorpha</taxon>
        <taxon>Diplogasteroidea</taxon>
        <taxon>Neodiplogasteridae</taxon>
        <taxon>Pristionchus</taxon>
    </lineage>
</organism>
<protein>
    <recommendedName>
        <fullName evidence="1">PKD/REJ-like domain-containing protein</fullName>
    </recommendedName>
</protein>
<comment type="caution">
    <text evidence="2">The sequence shown here is derived from an EMBL/GenBank/DDBJ whole genome shotgun (WGS) entry which is preliminary data.</text>
</comment>